<name>A0A9R0XUS1_TRITD</name>
<evidence type="ECO:0000256" key="1">
    <source>
        <dbReference type="ARBA" id="ARBA00004141"/>
    </source>
</evidence>
<keyword evidence="5 6" id="KW-0472">Membrane</keyword>
<feature type="transmembrane region" description="Helical" evidence="6">
    <location>
        <begin position="154"/>
        <end position="176"/>
    </location>
</feature>
<dbReference type="InterPro" id="IPR037185">
    <property type="entry name" value="EmrE-like"/>
</dbReference>
<evidence type="ECO:0000259" key="7">
    <source>
        <dbReference type="Pfam" id="PF00892"/>
    </source>
</evidence>
<dbReference type="SUPFAM" id="SSF103481">
    <property type="entry name" value="Multidrug resistance efflux transporter EmrE"/>
    <property type="match status" value="2"/>
</dbReference>
<dbReference type="InterPro" id="IPR000620">
    <property type="entry name" value="EamA_dom"/>
</dbReference>
<accession>A0A9R0XUS1</accession>
<dbReference type="GO" id="GO:0022857">
    <property type="term" value="F:transmembrane transporter activity"/>
    <property type="evidence" value="ECO:0007669"/>
    <property type="project" value="InterPro"/>
</dbReference>
<evidence type="ECO:0000256" key="2">
    <source>
        <dbReference type="ARBA" id="ARBA00007635"/>
    </source>
</evidence>
<feature type="transmembrane region" description="Helical" evidence="6">
    <location>
        <begin position="12"/>
        <end position="36"/>
    </location>
</feature>
<feature type="transmembrane region" description="Helical" evidence="6">
    <location>
        <begin position="123"/>
        <end position="142"/>
    </location>
</feature>
<dbReference type="InterPro" id="IPR030184">
    <property type="entry name" value="WAT1-related"/>
</dbReference>
<feature type="transmembrane region" description="Helical" evidence="6">
    <location>
        <begin position="76"/>
        <end position="96"/>
    </location>
</feature>
<dbReference type="GO" id="GO:0016020">
    <property type="term" value="C:membrane"/>
    <property type="evidence" value="ECO:0007669"/>
    <property type="project" value="UniProtKB-SubCell"/>
</dbReference>
<gene>
    <name evidence="8" type="ORF">TRITD_6Av1G031350</name>
</gene>
<evidence type="ECO:0000256" key="5">
    <source>
        <dbReference type="ARBA" id="ARBA00023136"/>
    </source>
</evidence>
<proteinExistence type="inferred from homology"/>
<organism evidence="8 9">
    <name type="scientific">Triticum turgidum subsp. durum</name>
    <name type="common">Durum wheat</name>
    <name type="synonym">Triticum durum</name>
    <dbReference type="NCBI Taxonomy" id="4567"/>
    <lineage>
        <taxon>Eukaryota</taxon>
        <taxon>Viridiplantae</taxon>
        <taxon>Streptophyta</taxon>
        <taxon>Embryophyta</taxon>
        <taxon>Tracheophyta</taxon>
        <taxon>Spermatophyta</taxon>
        <taxon>Magnoliopsida</taxon>
        <taxon>Liliopsida</taxon>
        <taxon>Poales</taxon>
        <taxon>Poaceae</taxon>
        <taxon>BOP clade</taxon>
        <taxon>Pooideae</taxon>
        <taxon>Triticodae</taxon>
        <taxon>Triticeae</taxon>
        <taxon>Triticinae</taxon>
        <taxon>Triticum</taxon>
    </lineage>
</organism>
<dbReference type="Pfam" id="PF00892">
    <property type="entry name" value="EamA"/>
    <property type="match status" value="1"/>
</dbReference>
<reference evidence="8 9" key="1">
    <citation type="submission" date="2017-09" db="EMBL/GenBank/DDBJ databases">
        <authorList>
            <consortium name="International Durum Wheat Genome Sequencing Consortium (IDWGSC)"/>
            <person name="Milanesi L."/>
        </authorList>
    </citation>
    <scope>NUCLEOTIDE SEQUENCE [LARGE SCALE GENOMIC DNA]</scope>
    <source>
        <strain evidence="9">cv. Svevo</strain>
    </source>
</reference>
<comment type="subcellular location">
    <subcellularLocation>
        <location evidence="1 6">Membrane</location>
        <topology evidence="1 6">Multi-pass membrane protein</topology>
    </subcellularLocation>
</comment>
<dbReference type="EMBL" id="LT934121">
    <property type="protein sequence ID" value="VAI43425.1"/>
    <property type="molecule type" value="Genomic_DNA"/>
</dbReference>
<keyword evidence="4 6" id="KW-1133">Transmembrane helix</keyword>
<keyword evidence="9" id="KW-1185">Reference proteome</keyword>
<dbReference type="PANTHER" id="PTHR31218">
    <property type="entry name" value="WAT1-RELATED PROTEIN"/>
    <property type="match status" value="1"/>
</dbReference>
<protein>
    <recommendedName>
        <fullName evidence="6">WAT1-related protein</fullName>
    </recommendedName>
</protein>
<feature type="transmembrane region" description="Helical" evidence="6">
    <location>
        <begin position="245"/>
        <end position="262"/>
    </location>
</feature>
<feature type="domain" description="EamA" evidence="7">
    <location>
        <begin position="124"/>
        <end position="262"/>
    </location>
</feature>
<feature type="transmembrane region" description="Helical" evidence="6">
    <location>
        <begin position="219"/>
        <end position="239"/>
    </location>
</feature>
<dbReference type="AlphaFoldDB" id="A0A9R0XUS1"/>
<dbReference type="Proteomes" id="UP000324705">
    <property type="component" value="Chromosome 6A"/>
</dbReference>
<dbReference type="OMA" id="LRIMSMS"/>
<evidence type="ECO:0000256" key="3">
    <source>
        <dbReference type="ARBA" id="ARBA00022692"/>
    </source>
</evidence>
<evidence type="ECO:0000313" key="9">
    <source>
        <dbReference type="Proteomes" id="UP000324705"/>
    </source>
</evidence>
<comment type="similarity">
    <text evidence="2 6">Belongs to the drug/metabolite transporter (DMT) superfamily. Plant drug/metabolite exporter (P-DME) (TC 2.A.7.4) family.</text>
</comment>
<feature type="transmembrane region" description="Helical" evidence="6">
    <location>
        <begin position="188"/>
        <end position="207"/>
    </location>
</feature>
<evidence type="ECO:0000256" key="4">
    <source>
        <dbReference type="ARBA" id="ARBA00022989"/>
    </source>
</evidence>
<sequence>MRLSGGKWREMGWHATGWIFLNAFIGYAVPMSLYYYDLRDTTPAYAVIFLNIIPLVTFILSLVFRMETLQILSIAGSLKVVGVILSVGGTMLISLYKGKILHLWKPVLRHMGQNTTEVAGNHLRGAIFLVGSSITLACWYLIQSKVMKVYPYKYWSSMVTCLVGGFQTALVGIILSRDKSAWKLGWDLNLLTIFYSGALATAGKYSLNSWVVAKRDPAYPPMFSPLSVVFTVLLDSIFICDEITTGSLFGTTVVIAGLYIFLSAKSKEVRDK</sequence>
<keyword evidence="3 6" id="KW-0812">Transmembrane</keyword>
<evidence type="ECO:0000256" key="6">
    <source>
        <dbReference type="RuleBase" id="RU363077"/>
    </source>
</evidence>
<evidence type="ECO:0000313" key="8">
    <source>
        <dbReference type="EMBL" id="VAI43425.1"/>
    </source>
</evidence>
<feature type="transmembrane region" description="Helical" evidence="6">
    <location>
        <begin position="42"/>
        <end position="64"/>
    </location>
</feature>
<dbReference type="Gramene" id="TRITD6Av1G031350.1">
    <property type="protein sequence ID" value="TRITD6Av1G031350.1"/>
    <property type="gene ID" value="TRITD6Av1G031350"/>
</dbReference>